<feature type="transmembrane region" description="Helical" evidence="3">
    <location>
        <begin position="78"/>
        <end position="98"/>
    </location>
</feature>
<evidence type="ECO:0000256" key="1">
    <source>
        <dbReference type="SAM" id="Coils"/>
    </source>
</evidence>
<evidence type="ECO:0000256" key="3">
    <source>
        <dbReference type="SAM" id="Phobius"/>
    </source>
</evidence>
<proteinExistence type="predicted"/>
<feature type="transmembrane region" description="Helical" evidence="3">
    <location>
        <begin position="257"/>
        <end position="278"/>
    </location>
</feature>
<name>A0ABR3JTS1_9AGAR</name>
<organism evidence="4 5">
    <name type="scientific">Hohenbuehelia grisea</name>
    <dbReference type="NCBI Taxonomy" id="104357"/>
    <lineage>
        <taxon>Eukaryota</taxon>
        <taxon>Fungi</taxon>
        <taxon>Dikarya</taxon>
        <taxon>Basidiomycota</taxon>
        <taxon>Agaricomycotina</taxon>
        <taxon>Agaricomycetes</taxon>
        <taxon>Agaricomycetidae</taxon>
        <taxon>Agaricales</taxon>
        <taxon>Pleurotineae</taxon>
        <taxon>Pleurotaceae</taxon>
        <taxon>Hohenbuehelia</taxon>
    </lineage>
</organism>
<dbReference type="EMBL" id="JASNQZ010000003">
    <property type="protein sequence ID" value="KAL0958688.1"/>
    <property type="molecule type" value="Genomic_DNA"/>
</dbReference>
<feature type="coiled-coil region" evidence="1">
    <location>
        <begin position="41"/>
        <end position="79"/>
    </location>
</feature>
<keyword evidence="3" id="KW-1133">Transmembrane helix</keyword>
<evidence type="ECO:0000313" key="4">
    <source>
        <dbReference type="EMBL" id="KAL0958688.1"/>
    </source>
</evidence>
<reference evidence="5" key="1">
    <citation type="submission" date="2024-06" db="EMBL/GenBank/DDBJ databases">
        <title>Multi-omics analyses provide insights into the biosynthesis of the anticancer antibiotic pleurotin in Hohenbuehelia grisea.</title>
        <authorList>
            <person name="Weaver J.A."/>
            <person name="Alberti F."/>
        </authorList>
    </citation>
    <scope>NUCLEOTIDE SEQUENCE [LARGE SCALE GENOMIC DNA]</scope>
    <source>
        <strain evidence="5">T-177</strain>
    </source>
</reference>
<sequence>MATASLEAPRRPQISLSENPISTSGPSDEPPITSEKHAQWQRKESQILAQLNETLEIVEENFEKTHDRMQNEIDALKGIVVNINALITVGAFIAGVQAQMISFTWESNNNSLQRTANWFSFAGLTLDIIGTAIGVIRTGSLQRSVRRTERVLNAVSGDLYRLQTRLNRLAARTASSADRSARSALLSDIERLMDELAHHLKIFDEFVKYWELSLPMVGADNPLYTTESDAEMAWKPMEFLITLGGLLGLPQTVPGQVPIVVMSGGIIFLLLSVILFAASSQPHAVWIACVILAAVALIWSESLATFDLQRREKKRLHMKIEEMLGAPRGQYTSTHEVDPLPLDTQSLP</sequence>
<evidence type="ECO:0000256" key="2">
    <source>
        <dbReference type="SAM" id="MobiDB-lite"/>
    </source>
</evidence>
<dbReference type="Proteomes" id="UP001556367">
    <property type="component" value="Unassembled WGS sequence"/>
</dbReference>
<keyword evidence="3" id="KW-0812">Transmembrane</keyword>
<feature type="region of interest" description="Disordered" evidence="2">
    <location>
        <begin position="1"/>
        <end position="34"/>
    </location>
</feature>
<gene>
    <name evidence="4" type="ORF">HGRIS_014019</name>
</gene>
<feature type="compositionally biased region" description="Polar residues" evidence="2">
    <location>
        <begin position="14"/>
        <end position="26"/>
    </location>
</feature>
<keyword evidence="5" id="KW-1185">Reference proteome</keyword>
<keyword evidence="3" id="KW-0472">Membrane</keyword>
<feature type="transmembrane region" description="Helical" evidence="3">
    <location>
        <begin position="118"/>
        <end position="136"/>
    </location>
</feature>
<accession>A0ABR3JTS1</accession>
<keyword evidence="1" id="KW-0175">Coiled coil</keyword>
<feature type="transmembrane region" description="Helical" evidence="3">
    <location>
        <begin position="284"/>
        <end position="306"/>
    </location>
</feature>
<comment type="caution">
    <text evidence="4">The sequence shown here is derived from an EMBL/GenBank/DDBJ whole genome shotgun (WGS) entry which is preliminary data.</text>
</comment>
<protein>
    <submittedName>
        <fullName evidence="4">Uncharacterized protein</fullName>
    </submittedName>
</protein>
<evidence type="ECO:0000313" key="5">
    <source>
        <dbReference type="Proteomes" id="UP001556367"/>
    </source>
</evidence>